<keyword evidence="1" id="KW-0812">Transmembrane</keyword>
<reference evidence="3" key="1">
    <citation type="journal article" date="2019" name="Int. J. Syst. Evol. Microbiol.">
        <title>The Global Catalogue of Microorganisms (GCM) 10K type strain sequencing project: providing services to taxonomists for standard genome sequencing and annotation.</title>
        <authorList>
            <consortium name="The Broad Institute Genomics Platform"/>
            <consortium name="The Broad Institute Genome Sequencing Center for Infectious Disease"/>
            <person name="Wu L."/>
            <person name="Ma J."/>
        </authorList>
    </citation>
    <scope>NUCLEOTIDE SEQUENCE [LARGE SCALE GENOMIC DNA]</scope>
    <source>
        <strain evidence="3">JCM 12607</strain>
    </source>
</reference>
<sequence>MERHPAARSGFNWWLPSVYAAAVVLTGALGSGRATGIVAAVGGVLLGLYYGFGSRLRARG</sequence>
<accession>A0ABW2WUL5</accession>
<feature type="transmembrane region" description="Helical" evidence="1">
    <location>
        <begin position="12"/>
        <end position="29"/>
    </location>
</feature>
<dbReference type="EMBL" id="JBHTGL010000008">
    <property type="protein sequence ID" value="MFD0625225.1"/>
    <property type="molecule type" value="Genomic_DNA"/>
</dbReference>
<comment type="caution">
    <text evidence="2">The sequence shown here is derived from an EMBL/GenBank/DDBJ whole genome shotgun (WGS) entry which is preliminary data.</text>
</comment>
<proteinExistence type="predicted"/>
<evidence type="ECO:0000313" key="2">
    <source>
        <dbReference type="EMBL" id="MFD0625225.1"/>
    </source>
</evidence>
<keyword evidence="1" id="KW-1133">Transmembrane helix</keyword>
<name>A0ABW2WUL5_9ACTN</name>
<gene>
    <name evidence="2" type="ORF">ACFQ2K_23205</name>
</gene>
<keyword evidence="3" id="KW-1185">Reference proteome</keyword>
<feature type="transmembrane region" description="Helical" evidence="1">
    <location>
        <begin position="35"/>
        <end position="52"/>
    </location>
</feature>
<evidence type="ECO:0000256" key="1">
    <source>
        <dbReference type="SAM" id="Phobius"/>
    </source>
</evidence>
<protein>
    <submittedName>
        <fullName evidence="2">Uncharacterized protein</fullName>
    </submittedName>
</protein>
<keyword evidence="1" id="KW-0472">Membrane</keyword>
<evidence type="ECO:0000313" key="3">
    <source>
        <dbReference type="Proteomes" id="UP001596915"/>
    </source>
</evidence>
<organism evidence="2 3">
    <name type="scientific">Streptomyces sanglieri</name>
    <dbReference type="NCBI Taxonomy" id="193460"/>
    <lineage>
        <taxon>Bacteria</taxon>
        <taxon>Bacillati</taxon>
        <taxon>Actinomycetota</taxon>
        <taxon>Actinomycetes</taxon>
        <taxon>Kitasatosporales</taxon>
        <taxon>Streptomycetaceae</taxon>
        <taxon>Streptomyces</taxon>
    </lineage>
</organism>
<dbReference type="Proteomes" id="UP001596915">
    <property type="component" value="Unassembled WGS sequence"/>
</dbReference>